<accession>A0ABV6SF90</accession>
<dbReference type="EMBL" id="JBHLTM010000086">
    <property type="protein sequence ID" value="MFC0687489.1"/>
    <property type="molecule type" value="Genomic_DNA"/>
</dbReference>
<dbReference type="RefSeq" id="WP_267220945.1">
    <property type="nucleotide sequence ID" value="NZ_JAPCWC010000008.1"/>
</dbReference>
<sequence>MRLVDATNTMTPAYLTILSRGYSVRSEGSLMFAERAENSFAANGPVALLGLIAMAEARGEAWQASDEEIDNFVQLFG</sequence>
<organism evidence="1 2">
    <name type="scientific">Novosphingobium clariflavum</name>
    <dbReference type="NCBI Taxonomy" id="2029884"/>
    <lineage>
        <taxon>Bacteria</taxon>
        <taxon>Pseudomonadati</taxon>
        <taxon>Pseudomonadota</taxon>
        <taxon>Alphaproteobacteria</taxon>
        <taxon>Sphingomonadales</taxon>
        <taxon>Sphingomonadaceae</taxon>
        <taxon>Novosphingobium</taxon>
    </lineage>
</organism>
<protein>
    <submittedName>
        <fullName evidence="1">Uncharacterized protein</fullName>
    </submittedName>
</protein>
<dbReference type="Proteomes" id="UP001589858">
    <property type="component" value="Unassembled WGS sequence"/>
</dbReference>
<evidence type="ECO:0000313" key="2">
    <source>
        <dbReference type="Proteomes" id="UP001589858"/>
    </source>
</evidence>
<keyword evidence="2" id="KW-1185">Reference proteome</keyword>
<evidence type="ECO:0000313" key="1">
    <source>
        <dbReference type="EMBL" id="MFC0687489.1"/>
    </source>
</evidence>
<proteinExistence type="predicted"/>
<comment type="caution">
    <text evidence="1">The sequence shown here is derived from an EMBL/GenBank/DDBJ whole genome shotgun (WGS) entry which is preliminary data.</text>
</comment>
<gene>
    <name evidence="1" type="ORF">ACFFF8_23145</name>
</gene>
<reference evidence="1 2" key="1">
    <citation type="submission" date="2024-09" db="EMBL/GenBank/DDBJ databases">
        <authorList>
            <person name="Sun Q."/>
            <person name="Mori K."/>
        </authorList>
    </citation>
    <scope>NUCLEOTIDE SEQUENCE [LARGE SCALE GENOMIC DNA]</scope>
    <source>
        <strain evidence="1 2">CICC 11035S</strain>
    </source>
</reference>
<name>A0ABV6SF90_9SPHN</name>